<evidence type="ECO:0000256" key="7">
    <source>
        <dbReference type="PIRSR" id="PIRSR037217-2"/>
    </source>
</evidence>
<dbReference type="SUPFAM" id="SSF53187">
    <property type="entry name" value="Zn-dependent exopeptidases"/>
    <property type="match status" value="1"/>
</dbReference>
<dbReference type="STRING" id="742152.A0A2H3JIY7"/>
<sequence>MSLIDVNGSLCYQSAPLQPSQNRELWSAIQNTLVADTYLNRSAALLGGSIRIPTEVYDEMGPIGDDPSWTVFGQFHDYLLASFPQTHASLRLTTVNTYGLVYHWQGSNESLKPLLLTAHQDVVPVNPDTFDEWEHPPYSGYYDGTFIWGRGSIDDKSSLISIMTAVETLLKHRFHPTRTIVIAFGFDEEASGLEGASAISRYLLSEYGENAFSMLVDEGGAIETQYGGVFALPAIAEKGYLDVQLDVSAPGGHSSVPPPHTTIGMLASMLVAYEASAPSARLQRDSPMYTHAQCLAAHAPDLPARLREAIVGSATSDSALRRAEKELLKDATFRALISTTQAVDLIAGGVKANALPERATAVVNHRIATDSSVAAVQERTASVLKPIAARYNLSLTAFGVDIDSEEPSYGKLTLSDPWKTALEPAPITPAGPHDAPFQLLSGTIKATYDSHRASPGRENVNVIPSLGSGNTDTQFYWKLTPHIFRYSHYIGGPGSGMDKIHTVNEACLADSLVEMIRFYILLILNADESNAI</sequence>
<keyword evidence="4" id="KW-0378">Hydrolase</keyword>
<dbReference type="GO" id="GO:0000328">
    <property type="term" value="C:fungal-type vacuole lumen"/>
    <property type="evidence" value="ECO:0007669"/>
    <property type="project" value="TreeGrafter"/>
</dbReference>
<evidence type="ECO:0000259" key="8">
    <source>
        <dbReference type="Pfam" id="PF07687"/>
    </source>
</evidence>
<keyword evidence="5 7" id="KW-0862">Zinc</keyword>
<dbReference type="InterPro" id="IPR011650">
    <property type="entry name" value="Peptidase_M20_dimer"/>
</dbReference>
<feature type="active site" evidence="6">
    <location>
        <position position="121"/>
    </location>
</feature>
<dbReference type="InterPro" id="IPR017141">
    <property type="entry name" value="Pept_M20_carboxypep"/>
</dbReference>
<feature type="binding site" evidence="7">
    <location>
        <position position="154"/>
    </location>
    <ligand>
        <name>Zn(2+)</name>
        <dbReference type="ChEBI" id="CHEBI:29105"/>
        <label>2</label>
    </ligand>
</feature>
<dbReference type="GO" id="GO:0046872">
    <property type="term" value="F:metal ion binding"/>
    <property type="evidence" value="ECO:0007669"/>
    <property type="project" value="UniProtKB-KW"/>
</dbReference>
<accession>A0A2H3JIY7</accession>
<dbReference type="InterPro" id="IPR001261">
    <property type="entry name" value="ArgE/DapE_CS"/>
</dbReference>
<evidence type="ECO:0000256" key="2">
    <source>
        <dbReference type="ARBA" id="ARBA00022670"/>
    </source>
</evidence>
<keyword evidence="10" id="KW-1185">Reference proteome</keyword>
<dbReference type="AlphaFoldDB" id="A0A2H3JIY7"/>
<dbReference type="EMBL" id="KB467887">
    <property type="protein sequence ID" value="PCH36644.1"/>
    <property type="molecule type" value="Genomic_DNA"/>
</dbReference>
<dbReference type="PIRSF" id="PIRSF037217">
    <property type="entry name" value="Carboxypeptidase_S"/>
    <property type="match status" value="1"/>
</dbReference>
<feature type="binding site" evidence="7">
    <location>
        <position position="501"/>
    </location>
    <ligand>
        <name>Zn(2+)</name>
        <dbReference type="ChEBI" id="CHEBI:29105"/>
        <label>1</label>
    </ligand>
</feature>
<dbReference type="InterPro" id="IPR002933">
    <property type="entry name" value="Peptidase_M20"/>
</dbReference>
<dbReference type="PANTHER" id="PTHR45962:SF1">
    <property type="entry name" value="N-FATTY-ACYL-AMINO ACID SYNTHASE_HYDROLASE PM20D1"/>
    <property type="match status" value="1"/>
</dbReference>
<comment type="similarity">
    <text evidence="1">Belongs to the peptidase M20A family.</text>
</comment>
<feature type="binding site" evidence="7">
    <location>
        <position position="154"/>
    </location>
    <ligand>
        <name>Zn(2+)</name>
        <dbReference type="ChEBI" id="CHEBI:29105"/>
        <label>1</label>
    </ligand>
</feature>
<dbReference type="GO" id="GO:0004181">
    <property type="term" value="F:metallocarboxypeptidase activity"/>
    <property type="evidence" value="ECO:0007669"/>
    <property type="project" value="InterPro"/>
</dbReference>
<dbReference type="PANTHER" id="PTHR45962">
    <property type="entry name" value="N-FATTY-ACYL-AMINO ACID SYNTHASE/HYDROLASE PM20D1"/>
    <property type="match status" value="1"/>
</dbReference>
<dbReference type="Pfam" id="PF07687">
    <property type="entry name" value="M20_dimer"/>
    <property type="match status" value="1"/>
</dbReference>
<keyword evidence="2" id="KW-0645">Protease</keyword>
<reference evidence="9 10" key="1">
    <citation type="journal article" date="2012" name="Science">
        <title>The Paleozoic origin of enzymatic lignin decomposition reconstructed from 31 fungal genomes.</title>
        <authorList>
            <person name="Floudas D."/>
            <person name="Binder M."/>
            <person name="Riley R."/>
            <person name="Barry K."/>
            <person name="Blanchette R.A."/>
            <person name="Henrissat B."/>
            <person name="Martinez A.T."/>
            <person name="Otillar R."/>
            <person name="Spatafora J.W."/>
            <person name="Yadav J.S."/>
            <person name="Aerts A."/>
            <person name="Benoit I."/>
            <person name="Boyd A."/>
            <person name="Carlson A."/>
            <person name="Copeland A."/>
            <person name="Coutinho P.M."/>
            <person name="de Vries R.P."/>
            <person name="Ferreira P."/>
            <person name="Findley K."/>
            <person name="Foster B."/>
            <person name="Gaskell J."/>
            <person name="Glotzer D."/>
            <person name="Gorecki P."/>
            <person name="Heitman J."/>
            <person name="Hesse C."/>
            <person name="Hori C."/>
            <person name="Igarashi K."/>
            <person name="Jurgens J.A."/>
            <person name="Kallen N."/>
            <person name="Kersten P."/>
            <person name="Kohler A."/>
            <person name="Kuees U."/>
            <person name="Kumar T.K.A."/>
            <person name="Kuo A."/>
            <person name="LaButti K."/>
            <person name="Larrondo L.F."/>
            <person name="Lindquist E."/>
            <person name="Ling A."/>
            <person name="Lombard V."/>
            <person name="Lucas S."/>
            <person name="Lundell T."/>
            <person name="Martin R."/>
            <person name="McLaughlin D.J."/>
            <person name="Morgenstern I."/>
            <person name="Morin E."/>
            <person name="Murat C."/>
            <person name="Nagy L.G."/>
            <person name="Nolan M."/>
            <person name="Ohm R.A."/>
            <person name="Patyshakuliyeva A."/>
            <person name="Rokas A."/>
            <person name="Ruiz-Duenas F.J."/>
            <person name="Sabat G."/>
            <person name="Salamov A."/>
            <person name="Samejima M."/>
            <person name="Schmutz J."/>
            <person name="Slot J.C."/>
            <person name="St John F."/>
            <person name="Stenlid J."/>
            <person name="Sun H."/>
            <person name="Sun S."/>
            <person name="Syed K."/>
            <person name="Tsang A."/>
            <person name="Wiebenga A."/>
            <person name="Young D."/>
            <person name="Pisabarro A."/>
            <person name="Eastwood D.C."/>
            <person name="Martin F."/>
            <person name="Cullen D."/>
            <person name="Grigoriev I.V."/>
            <person name="Hibbett D.S."/>
        </authorList>
    </citation>
    <scope>NUCLEOTIDE SEQUENCE [LARGE SCALE GENOMIC DNA]</scope>
    <source>
        <strain evidence="9 10">MD-104</strain>
    </source>
</reference>
<evidence type="ECO:0000256" key="1">
    <source>
        <dbReference type="ARBA" id="ARBA00006247"/>
    </source>
</evidence>
<keyword evidence="9" id="KW-0121">Carboxypeptidase</keyword>
<dbReference type="OMA" id="TIDSWTH"/>
<dbReference type="InterPro" id="IPR036264">
    <property type="entry name" value="Bact_exopeptidase_dim_dom"/>
</dbReference>
<feature type="binding site" evidence="7">
    <location>
        <position position="119"/>
    </location>
    <ligand>
        <name>Zn(2+)</name>
        <dbReference type="ChEBI" id="CHEBI:29105"/>
        <label>2</label>
    </ligand>
</feature>
<evidence type="ECO:0000313" key="9">
    <source>
        <dbReference type="EMBL" id="PCH36644.1"/>
    </source>
</evidence>
<feature type="binding site" evidence="7">
    <location>
        <position position="189"/>
    </location>
    <ligand>
        <name>Zn(2+)</name>
        <dbReference type="ChEBI" id="CHEBI:29105"/>
        <label>1</label>
    </ligand>
</feature>
<evidence type="ECO:0000313" key="10">
    <source>
        <dbReference type="Proteomes" id="UP000218811"/>
    </source>
</evidence>
<proteinExistence type="inferred from homology"/>
<evidence type="ECO:0000256" key="3">
    <source>
        <dbReference type="ARBA" id="ARBA00022723"/>
    </source>
</evidence>
<feature type="domain" description="Peptidase M20 dimerisation" evidence="8">
    <location>
        <begin position="235"/>
        <end position="391"/>
    </location>
</feature>
<dbReference type="OrthoDB" id="3064516at2759"/>
<organism evidence="9 10">
    <name type="scientific">Wolfiporia cocos (strain MD-104)</name>
    <name type="common">Brown rot fungus</name>
    <dbReference type="NCBI Taxonomy" id="742152"/>
    <lineage>
        <taxon>Eukaryota</taxon>
        <taxon>Fungi</taxon>
        <taxon>Dikarya</taxon>
        <taxon>Basidiomycota</taxon>
        <taxon>Agaricomycotina</taxon>
        <taxon>Agaricomycetes</taxon>
        <taxon>Polyporales</taxon>
        <taxon>Phaeolaceae</taxon>
        <taxon>Wolfiporia</taxon>
    </lineage>
</organism>
<dbReference type="SUPFAM" id="SSF55031">
    <property type="entry name" value="Bacterial exopeptidase dimerisation domain"/>
    <property type="match status" value="1"/>
</dbReference>
<protein>
    <submittedName>
        <fullName evidence="9">Carboxypeptidase S</fullName>
    </submittedName>
</protein>
<name>A0A2H3JIY7_WOLCO</name>
<dbReference type="Proteomes" id="UP000218811">
    <property type="component" value="Unassembled WGS sequence"/>
</dbReference>
<feature type="active site" description="Proton acceptor" evidence="6">
    <location>
        <position position="188"/>
    </location>
</feature>
<keyword evidence="3 7" id="KW-0479">Metal-binding</keyword>
<evidence type="ECO:0000256" key="4">
    <source>
        <dbReference type="ARBA" id="ARBA00022801"/>
    </source>
</evidence>
<dbReference type="Gene3D" id="3.40.630.10">
    <property type="entry name" value="Zn peptidases"/>
    <property type="match status" value="1"/>
</dbReference>
<dbReference type="PROSITE" id="PS00759">
    <property type="entry name" value="ARGE_DAPE_CPG2_2"/>
    <property type="match status" value="1"/>
</dbReference>
<dbReference type="Gene3D" id="3.30.70.360">
    <property type="match status" value="1"/>
</dbReference>
<evidence type="ECO:0000256" key="6">
    <source>
        <dbReference type="PIRSR" id="PIRSR037217-1"/>
    </source>
</evidence>
<evidence type="ECO:0000256" key="5">
    <source>
        <dbReference type="ARBA" id="ARBA00022833"/>
    </source>
</evidence>
<dbReference type="InterPro" id="IPR047177">
    <property type="entry name" value="Pept_M20A"/>
</dbReference>
<gene>
    <name evidence="9" type="ORF">WOLCODRAFT_82806</name>
</gene>
<dbReference type="GO" id="GO:0051603">
    <property type="term" value="P:proteolysis involved in protein catabolic process"/>
    <property type="evidence" value="ECO:0007669"/>
    <property type="project" value="TreeGrafter"/>
</dbReference>
<dbReference type="CDD" id="cd05674">
    <property type="entry name" value="M20_yscS"/>
    <property type="match status" value="1"/>
</dbReference>
<dbReference type="FunFam" id="3.40.630.10:FF:000027">
    <property type="entry name" value="N-fatty-acyl-amino acid synthase/hydrolase PM20D1"/>
    <property type="match status" value="1"/>
</dbReference>
<dbReference type="Pfam" id="PF01546">
    <property type="entry name" value="Peptidase_M20"/>
    <property type="match status" value="1"/>
</dbReference>
<dbReference type="PROSITE" id="PS00758">
    <property type="entry name" value="ARGE_DAPE_CPG2_1"/>
    <property type="match status" value="1"/>
</dbReference>
<feature type="binding site" evidence="7">
    <location>
        <position position="217"/>
    </location>
    <ligand>
        <name>Zn(2+)</name>
        <dbReference type="ChEBI" id="CHEBI:29105"/>
        <label>2</label>
    </ligand>
</feature>